<dbReference type="EMBL" id="QRWH01000012">
    <property type="protein sequence ID" value="RGT07660.1"/>
    <property type="molecule type" value="Genomic_DNA"/>
</dbReference>
<organism evidence="1 2">
    <name type="scientific">Dorea formicigenerans</name>
    <dbReference type="NCBI Taxonomy" id="39486"/>
    <lineage>
        <taxon>Bacteria</taxon>
        <taxon>Bacillati</taxon>
        <taxon>Bacillota</taxon>
        <taxon>Clostridia</taxon>
        <taxon>Lachnospirales</taxon>
        <taxon>Lachnospiraceae</taxon>
        <taxon>Dorea</taxon>
    </lineage>
</organism>
<name>A0A412MCI9_9FIRM</name>
<dbReference type="Proteomes" id="UP000283630">
    <property type="component" value="Unassembled WGS sequence"/>
</dbReference>
<protein>
    <submittedName>
        <fullName evidence="1">Uncharacterized protein</fullName>
    </submittedName>
</protein>
<sequence>MIDGDIKNACENSKMICIGLRNDPADDYLVGYVECCDEEGIIFCNVDYRGMKTGYIYMTNDKVTGVMYKPDYIQKLKILMNNKKQKYKKIFGNADIKEIPVKEYFLRWIFTNKKMILVRDKDEEFKGILESISEETVSIKVIDKITEKRNGYTVLLRSHIDYFSV</sequence>
<proteinExistence type="predicted"/>
<accession>A0A412MCI9</accession>
<dbReference type="AlphaFoldDB" id="A0A412MCI9"/>
<dbReference type="RefSeq" id="WP_118145468.1">
    <property type="nucleotide sequence ID" value="NZ_QRWH01000012.1"/>
</dbReference>
<evidence type="ECO:0000313" key="2">
    <source>
        <dbReference type="Proteomes" id="UP000283630"/>
    </source>
</evidence>
<evidence type="ECO:0000313" key="1">
    <source>
        <dbReference type="EMBL" id="RGT07660.1"/>
    </source>
</evidence>
<reference evidence="1 2" key="1">
    <citation type="submission" date="2018-08" db="EMBL/GenBank/DDBJ databases">
        <title>A genome reference for cultivated species of the human gut microbiota.</title>
        <authorList>
            <person name="Zou Y."/>
            <person name="Xue W."/>
            <person name="Luo G."/>
        </authorList>
    </citation>
    <scope>NUCLEOTIDE SEQUENCE [LARGE SCALE GENOMIC DNA]</scope>
    <source>
        <strain evidence="1 2">AF19-4AC</strain>
    </source>
</reference>
<comment type="caution">
    <text evidence="1">The sequence shown here is derived from an EMBL/GenBank/DDBJ whole genome shotgun (WGS) entry which is preliminary data.</text>
</comment>
<gene>
    <name evidence="1" type="ORF">DWX53_11605</name>
</gene>